<dbReference type="Gramene" id="mRNA:HanXRQr2_Chr05g0233581">
    <property type="protein sequence ID" value="mRNA:HanXRQr2_Chr05g0233581"/>
    <property type="gene ID" value="HanXRQr2_Chr05g0233581"/>
</dbReference>
<dbReference type="Proteomes" id="UP000215914">
    <property type="component" value="Unassembled WGS sequence"/>
</dbReference>
<dbReference type="Pfam" id="PF12796">
    <property type="entry name" value="Ank_2"/>
    <property type="match status" value="1"/>
</dbReference>
<evidence type="ECO:0000256" key="1">
    <source>
        <dbReference type="ARBA" id="ARBA00022737"/>
    </source>
</evidence>
<dbReference type="OrthoDB" id="659180at2759"/>
<dbReference type="InterPro" id="IPR032675">
    <property type="entry name" value="LRR_dom_sf"/>
</dbReference>
<dbReference type="Pfam" id="PF23598">
    <property type="entry name" value="LRR_14"/>
    <property type="match status" value="1"/>
</dbReference>
<dbReference type="PANTHER" id="PTHR24177:SF362">
    <property type="entry name" value="ANKYRIN REPEAT-CONTAINING DOMAIN, PGG DOMAIN PROTEIN-RELATED"/>
    <property type="match status" value="1"/>
</dbReference>
<organism evidence="5 6">
    <name type="scientific">Helianthus annuus</name>
    <name type="common">Common sunflower</name>
    <dbReference type="NCBI Taxonomy" id="4232"/>
    <lineage>
        <taxon>Eukaryota</taxon>
        <taxon>Viridiplantae</taxon>
        <taxon>Streptophyta</taxon>
        <taxon>Embryophyta</taxon>
        <taxon>Tracheophyta</taxon>
        <taxon>Spermatophyta</taxon>
        <taxon>Magnoliopsida</taxon>
        <taxon>eudicotyledons</taxon>
        <taxon>Gunneridae</taxon>
        <taxon>Pentapetalae</taxon>
        <taxon>asterids</taxon>
        <taxon>campanulids</taxon>
        <taxon>Asterales</taxon>
        <taxon>Asteraceae</taxon>
        <taxon>Asteroideae</taxon>
        <taxon>Heliantheae alliance</taxon>
        <taxon>Heliantheae</taxon>
        <taxon>Helianthus</taxon>
    </lineage>
</organism>
<dbReference type="GO" id="GO:0016020">
    <property type="term" value="C:membrane"/>
    <property type="evidence" value="ECO:0000318"/>
    <property type="project" value="GO_Central"/>
</dbReference>
<keyword evidence="1" id="KW-0677">Repeat</keyword>
<dbReference type="Gene3D" id="3.80.10.10">
    <property type="entry name" value="Ribonuclease Inhibitor"/>
    <property type="match status" value="2"/>
</dbReference>
<proteinExistence type="predicted"/>
<feature type="compositionally biased region" description="Basic and acidic residues" evidence="2">
    <location>
        <begin position="556"/>
        <end position="569"/>
    </location>
</feature>
<dbReference type="PANTHER" id="PTHR24177">
    <property type="entry name" value="CASKIN"/>
    <property type="match status" value="1"/>
</dbReference>
<dbReference type="SUPFAM" id="SSF48403">
    <property type="entry name" value="Ankyrin repeat"/>
    <property type="match status" value="1"/>
</dbReference>
<reference evidence="5" key="2">
    <citation type="submission" date="2020-06" db="EMBL/GenBank/DDBJ databases">
        <title>Helianthus annuus Genome sequencing and assembly Release 2.</title>
        <authorList>
            <person name="Gouzy J."/>
            <person name="Langlade N."/>
            <person name="Munos S."/>
        </authorList>
    </citation>
    <scope>NUCLEOTIDE SEQUENCE</scope>
    <source>
        <tissue evidence="5">Leaves</tissue>
    </source>
</reference>
<dbReference type="EMBL" id="MNCJ02000320">
    <property type="protein sequence ID" value="KAF5807428.1"/>
    <property type="molecule type" value="Genomic_DNA"/>
</dbReference>
<evidence type="ECO:0000313" key="6">
    <source>
        <dbReference type="Proteomes" id="UP000215914"/>
    </source>
</evidence>
<dbReference type="Pfam" id="PF23247">
    <property type="entry name" value="LRR_RPS2"/>
    <property type="match status" value="1"/>
</dbReference>
<sequence>MPGDDNWNVVEFHLKDTNLTRLPDSPVCRILVKLFLQDTDLTIIPPTFFEHMPVLEVLDLSNTNIVSLPTSISNLSRLQELLLRDCSSLMELPTEIGMLSNLKLFDINGTELMFIPEEMGKLKDLEVLRICLSQYAKHYIETNSVNEKVIPRKMISELKRLKELCVSISVGSEPEWWEEEVKYLQHELCDLGNLQTLRWYLPTSDVLQQFLLLKSTHGPIYKRISNLMLTIGQHAQITSCLPQGLERKFEEFKNCLKWINEEGNVNDISEIIPKAEALFLSRHWTIKKLSTYNITTLKYCLVAECNEMETLVEADGLFEDGKTRIENSEKNGLELLQYLSIHHMKKLQSIWMGPIGKGSLSKLRILALHTCYQLTSIFTLTIAQNLSCLVEITVEDCPNVITLISGESHNVKYVPLFPSLQKIFLLDLPELVNIFVDDIMLNNLRTMLIYKCSQLRDLSNMDLPYIKKIEGQTEWWNCLGYDKSRWESFFVPLKKRRDLVEQLYKATNSLAHFHDVISEEDNEKKSSNLTDVIDQMIPAGTSMEKGKGVFIPPQETENKESDCLSRFEAPDTEPEDFNSLGVSNSEARPLGFSGPKAVSIGEVDSLSLSRQENDARESSDLTDVMEQEVVVDTSMQKDKGNLLPSEDNEKKSSNLTDVIDQMIPAGTSMEKGKGVFIPPQETENKESDCLSRFEAPDTEPEDFNSLGVSNSEARPLGFSGPKAVSFGEVDSLSLSRQGNDARESSDLTDVMEQEVVVDTSMQKEKGNLLPSEDNEKKSSNLTDVIDQMIPAGTSMEKGKGVFIPPQETENKESDCLSRFEAPDTEPEDFNSLGVSNSEARPLGFSGPKAVSIGEVDSLSLSTQERMNHPSTSSGHAIPVDHHQQSHTIISIPSQPVSPSTPPPDHTIVPIVTPPVPPPAPPPPNLPRSDLLDGPRADYVKFGVPLYEAAIKGDWKAAKPILDKRPDVIRFAITENYETLLHVAASAESTKAVEEFVINLVTLMDKKDLELQNKNYNTALSLAAAAGNVKTAMIMVKKNPAVAEIPGNNRTMPLYMAALFGKPEMARYLYGISKKMGGDYWSHDNRGWVLQKCVESDIFDLALKIVGDRPELLVKKGLLTDVLLALAQKPKAFKGKKLHVVFRIIKSIFGVFHVKVRPGEKESEALQLLKIIWKSIATMAKTEIADIIRGPPLGLGAIKSYPSRVLFVAAKMGNTRFIVELIRSYPDLIWKQDDKGKTIFHLAIKRRQEKIYNMLYEIGAMKDLITPIKDKKGNNMLHMVSKSAKQSRFQNVSGVAFQMQRELLWFKLVGLLTWFGPESHPGVEFLLHSSFRFRMYRTLLTI</sequence>
<dbReference type="InterPro" id="IPR055414">
    <property type="entry name" value="LRR_R13L4/SHOC2-like"/>
</dbReference>
<comment type="caution">
    <text evidence="5">The sequence shown here is derived from an EMBL/GenBank/DDBJ whole genome shotgun (WGS) entry which is preliminary data.</text>
</comment>
<evidence type="ECO:0000313" key="5">
    <source>
        <dbReference type="EMBL" id="KAF5807428.1"/>
    </source>
</evidence>
<feature type="region of interest" description="Disordered" evidence="2">
    <location>
        <begin position="543"/>
        <end position="596"/>
    </location>
</feature>
<protein>
    <submittedName>
        <fullName evidence="5">Ankyrin repeat-containing domain, leucine-rich repeat domain superfamily</fullName>
    </submittedName>
</protein>
<name>A0A9K3NQ67_HELAN</name>
<feature type="domain" description="Disease resistance protein At4g27190-like leucine-rich repeats" evidence="3">
    <location>
        <begin position="296"/>
        <end position="397"/>
    </location>
</feature>
<dbReference type="SMART" id="SM00248">
    <property type="entry name" value="ANK"/>
    <property type="match status" value="4"/>
</dbReference>
<dbReference type="InterPro" id="IPR057135">
    <property type="entry name" value="At4g27190-like_LRR"/>
</dbReference>
<evidence type="ECO:0000256" key="2">
    <source>
        <dbReference type="SAM" id="MobiDB-lite"/>
    </source>
</evidence>
<gene>
    <name evidence="5" type="ORF">HanXRQr2_Chr05g0233581</name>
</gene>
<feature type="region of interest" description="Disordered" evidence="2">
    <location>
        <begin position="605"/>
        <end position="624"/>
    </location>
</feature>
<evidence type="ECO:0000259" key="4">
    <source>
        <dbReference type="Pfam" id="PF23598"/>
    </source>
</evidence>
<keyword evidence="6" id="KW-1185">Reference proteome</keyword>
<dbReference type="InterPro" id="IPR002110">
    <property type="entry name" value="Ankyrin_rpt"/>
</dbReference>
<dbReference type="SUPFAM" id="SSF52058">
    <property type="entry name" value="L domain-like"/>
    <property type="match status" value="1"/>
</dbReference>
<dbReference type="InterPro" id="IPR036770">
    <property type="entry name" value="Ankyrin_rpt-contain_sf"/>
</dbReference>
<reference evidence="5" key="1">
    <citation type="journal article" date="2017" name="Nature">
        <title>The sunflower genome provides insights into oil metabolism, flowering and Asterid evolution.</title>
        <authorList>
            <person name="Badouin H."/>
            <person name="Gouzy J."/>
            <person name="Grassa C.J."/>
            <person name="Murat F."/>
            <person name="Staton S.E."/>
            <person name="Cottret L."/>
            <person name="Lelandais-Briere C."/>
            <person name="Owens G.L."/>
            <person name="Carrere S."/>
            <person name="Mayjonade B."/>
            <person name="Legrand L."/>
            <person name="Gill N."/>
            <person name="Kane N.C."/>
            <person name="Bowers J.E."/>
            <person name="Hubner S."/>
            <person name="Bellec A."/>
            <person name="Berard A."/>
            <person name="Berges H."/>
            <person name="Blanchet N."/>
            <person name="Boniface M.C."/>
            <person name="Brunel D."/>
            <person name="Catrice O."/>
            <person name="Chaidir N."/>
            <person name="Claudel C."/>
            <person name="Donnadieu C."/>
            <person name="Faraut T."/>
            <person name="Fievet G."/>
            <person name="Helmstetter N."/>
            <person name="King M."/>
            <person name="Knapp S.J."/>
            <person name="Lai Z."/>
            <person name="Le Paslier M.C."/>
            <person name="Lippi Y."/>
            <person name="Lorenzon L."/>
            <person name="Mandel J.R."/>
            <person name="Marage G."/>
            <person name="Marchand G."/>
            <person name="Marquand E."/>
            <person name="Bret-Mestries E."/>
            <person name="Morien E."/>
            <person name="Nambeesan S."/>
            <person name="Nguyen T."/>
            <person name="Pegot-Espagnet P."/>
            <person name="Pouilly N."/>
            <person name="Raftis F."/>
            <person name="Sallet E."/>
            <person name="Schiex T."/>
            <person name="Thomas J."/>
            <person name="Vandecasteele C."/>
            <person name="Vares D."/>
            <person name="Vear F."/>
            <person name="Vautrin S."/>
            <person name="Crespi M."/>
            <person name="Mangin B."/>
            <person name="Burke J.M."/>
            <person name="Salse J."/>
            <person name="Munos S."/>
            <person name="Vincourt P."/>
            <person name="Rieseberg L.H."/>
            <person name="Langlade N.B."/>
        </authorList>
    </citation>
    <scope>NUCLEOTIDE SEQUENCE</scope>
    <source>
        <tissue evidence="5">Leaves</tissue>
    </source>
</reference>
<feature type="region of interest" description="Disordered" evidence="2">
    <location>
        <begin position="820"/>
        <end position="840"/>
    </location>
</feature>
<evidence type="ECO:0000259" key="3">
    <source>
        <dbReference type="Pfam" id="PF23247"/>
    </source>
</evidence>
<feature type="region of interest" description="Disordered" evidence="2">
    <location>
        <begin position="694"/>
        <end position="724"/>
    </location>
</feature>
<feature type="domain" description="Disease resistance R13L4/SHOC-2-like LRR" evidence="4">
    <location>
        <begin position="52"/>
        <end position="204"/>
    </location>
</feature>
<dbReference type="Gene3D" id="1.25.40.20">
    <property type="entry name" value="Ankyrin repeat-containing domain"/>
    <property type="match status" value="2"/>
</dbReference>
<accession>A0A9K3NQ67</accession>